<dbReference type="InterPro" id="IPR012675">
    <property type="entry name" value="Beta-grasp_dom_sf"/>
</dbReference>
<dbReference type="InterPro" id="IPR006674">
    <property type="entry name" value="HD_domain"/>
</dbReference>
<evidence type="ECO:0000259" key="3">
    <source>
        <dbReference type="PROSITE" id="PS51831"/>
    </source>
</evidence>
<dbReference type="GO" id="GO:0015969">
    <property type="term" value="P:guanosine tetraphosphate metabolic process"/>
    <property type="evidence" value="ECO:0007669"/>
    <property type="project" value="InterPro"/>
</dbReference>
<dbReference type="InterPro" id="IPR003607">
    <property type="entry name" value="HD/PDEase_dom"/>
</dbReference>
<gene>
    <name evidence="5" type="ORF">COT03_01280</name>
</gene>
<dbReference type="PANTHER" id="PTHR21262">
    <property type="entry name" value="GUANOSINE-3',5'-BIS DIPHOSPHATE 3'-PYROPHOSPHOHYDROLASE"/>
    <property type="match status" value="1"/>
</dbReference>
<comment type="pathway">
    <text evidence="1">Purine metabolism.</text>
</comment>
<dbReference type="Gene3D" id="3.30.460.10">
    <property type="entry name" value="Beta Polymerase, domain 2"/>
    <property type="match status" value="1"/>
</dbReference>
<proteinExistence type="inferred from homology"/>
<evidence type="ECO:0000256" key="1">
    <source>
        <dbReference type="ARBA" id="ARBA00025704"/>
    </source>
</evidence>
<comment type="function">
    <text evidence="2">In eubacteria ppGpp (guanosine 3'-diphosphate 5'-diphosphate) is a mediator of the stringent response that coordinates a variety of cellular activities in response to changes in nutritional abundance.</text>
</comment>
<evidence type="ECO:0000313" key="5">
    <source>
        <dbReference type="EMBL" id="PIU35444.1"/>
    </source>
</evidence>
<comment type="caution">
    <text evidence="5">The sequence shown here is derived from an EMBL/GenBank/DDBJ whole genome shotgun (WGS) entry which is preliminary data.</text>
</comment>
<dbReference type="SMART" id="SM00471">
    <property type="entry name" value="HDc"/>
    <property type="match status" value="1"/>
</dbReference>
<dbReference type="CDD" id="cd01668">
    <property type="entry name" value="TGS_RSH"/>
    <property type="match status" value="1"/>
</dbReference>
<dbReference type="InterPro" id="IPR007685">
    <property type="entry name" value="RelA_SpoT"/>
</dbReference>
<evidence type="ECO:0000313" key="6">
    <source>
        <dbReference type="Proteomes" id="UP000229502"/>
    </source>
</evidence>
<reference evidence="6" key="1">
    <citation type="submission" date="2017-09" db="EMBL/GenBank/DDBJ databases">
        <title>Depth-based differentiation of microbial function through sediment-hosted aquifers and enrichment of novel symbionts in the deep terrestrial subsurface.</title>
        <authorList>
            <person name="Probst A.J."/>
            <person name="Ladd B."/>
            <person name="Jarett J.K."/>
            <person name="Geller-Mcgrath D.E."/>
            <person name="Sieber C.M.K."/>
            <person name="Emerson J.B."/>
            <person name="Anantharaman K."/>
            <person name="Thomas B.C."/>
            <person name="Malmstrom R."/>
            <person name="Stieglmeier M."/>
            <person name="Klingl A."/>
            <person name="Woyke T."/>
            <person name="Ryan C.M."/>
            <person name="Banfield J.F."/>
        </authorList>
    </citation>
    <scope>NUCLEOTIDE SEQUENCE [LARGE SCALE GENOMIC DNA]</scope>
</reference>
<dbReference type="InterPro" id="IPR004095">
    <property type="entry name" value="TGS"/>
</dbReference>
<evidence type="ECO:0000256" key="2">
    <source>
        <dbReference type="RuleBase" id="RU003847"/>
    </source>
</evidence>
<evidence type="ECO:0008006" key="7">
    <source>
        <dbReference type="Google" id="ProtNLM"/>
    </source>
</evidence>
<feature type="domain" description="HD" evidence="3">
    <location>
        <begin position="60"/>
        <end position="160"/>
    </location>
</feature>
<dbReference type="PROSITE" id="PS51880">
    <property type="entry name" value="TGS"/>
    <property type="match status" value="1"/>
</dbReference>
<dbReference type="Pfam" id="PF02824">
    <property type="entry name" value="TGS"/>
    <property type="match status" value="1"/>
</dbReference>
<organism evidence="5 6">
    <name type="scientific">Candidatus Shapirobacteria bacterium CG07_land_8_20_14_0_80_39_18</name>
    <dbReference type="NCBI Taxonomy" id="1974882"/>
    <lineage>
        <taxon>Bacteria</taxon>
        <taxon>Candidatus Shapironibacteriota</taxon>
    </lineage>
</organism>
<comment type="similarity">
    <text evidence="2">Belongs to the relA/spoT family.</text>
</comment>
<dbReference type="NCBIfam" id="TIGR00691">
    <property type="entry name" value="spoT_relA"/>
    <property type="match status" value="1"/>
</dbReference>
<dbReference type="SMART" id="SM00954">
    <property type="entry name" value="RelA_SpoT"/>
    <property type="match status" value="1"/>
</dbReference>
<feature type="domain" description="TGS" evidence="4">
    <location>
        <begin position="412"/>
        <end position="476"/>
    </location>
</feature>
<dbReference type="Proteomes" id="UP000229502">
    <property type="component" value="Unassembled WGS sequence"/>
</dbReference>
<sequence>MEQRETSRVKTKRSSIVGPEELIAKIREYNPDANFGVVEKAFEYSQIAHLGQKRASGEPYFIHPLATAMLLADYKMDTISIVVGLLHDTVEDGGVSLSEIKKEFGEEVMSLVDGMTKVSAIKLRGSSDEEFVENLRKMILAMAKDLRVVIVKLCDRLHNMMTLQYLSEERQKKIARETLEMYAPLSERLGMGEMKGRLEDLAFPFVYPEENKWLIEYSRPYYKKAEEFLEKATKTIYRALAEEEIKAKISCRPKHLYSLWCKLQRPEIEGDIDKVYDLVAMRILVGTIKDCYAALGTVHSIWKPVPAIGIRDYIAQPKPNGYRSIHTNVFSLRERILEIQIRTFGMHEEAENGVAAHWFYSSVKSKGVSDKKLENGNLFAPSEKLSWVKQLVNWQKQLVGSQEFVDALKFDGLAHRIFIFSPNGDVYDLPQNATPVDFAYAVHTDLGNETVGAKVNGKMVALDHKLKSGDMVEIIKKEGTKPTEGWLDFVVTNMAKRKIAGYFREKNT</sequence>
<dbReference type="FunFam" id="1.10.3210.10:FF:000001">
    <property type="entry name" value="GTP pyrophosphokinase RelA"/>
    <property type="match status" value="1"/>
</dbReference>
<dbReference type="Pfam" id="PF04607">
    <property type="entry name" value="RelA_SpoT"/>
    <property type="match status" value="1"/>
</dbReference>
<dbReference type="InterPro" id="IPR043519">
    <property type="entry name" value="NT_sf"/>
</dbReference>
<dbReference type="Gene3D" id="1.10.3210.10">
    <property type="entry name" value="Hypothetical protein af1432"/>
    <property type="match status" value="1"/>
</dbReference>
<dbReference type="Pfam" id="PF13328">
    <property type="entry name" value="HD_4"/>
    <property type="match status" value="1"/>
</dbReference>
<accession>A0A2M6YRJ8</accession>
<dbReference type="CDD" id="cd00077">
    <property type="entry name" value="HDc"/>
    <property type="match status" value="1"/>
</dbReference>
<dbReference type="EMBL" id="PEWZ01000066">
    <property type="protein sequence ID" value="PIU35444.1"/>
    <property type="molecule type" value="Genomic_DNA"/>
</dbReference>
<dbReference type="AlphaFoldDB" id="A0A2M6YRJ8"/>
<dbReference type="SUPFAM" id="SSF109604">
    <property type="entry name" value="HD-domain/PDEase-like"/>
    <property type="match status" value="1"/>
</dbReference>
<evidence type="ECO:0000259" key="4">
    <source>
        <dbReference type="PROSITE" id="PS51880"/>
    </source>
</evidence>
<dbReference type="SUPFAM" id="SSF81301">
    <property type="entry name" value="Nucleotidyltransferase"/>
    <property type="match status" value="1"/>
</dbReference>
<dbReference type="PROSITE" id="PS51831">
    <property type="entry name" value="HD"/>
    <property type="match status" value="1"/>
</dbReference>
<dbReference type="InterPro" id="IPR033655">
    <property type="entry name" value="TGS_RelA/SpoT"/>
</dbReference>
<dbReference type="Gene3D" id="3.10.20.30">
    <property type="match status" value="1"/>
</dbReference>
<name>A0A2M6YRJ8_9BACT</name>
<dbReference type="PANTHER" id="PTHR21262:SF31">
    <property type="entry name" value="GTP PYROPHOSPHOKINASE"/>
    <property type="match status" value="1"/>
</dbReference>
<dbReference type="InterPro" id="IPR012676">
    <property type="entry name" value="TGS-like"/>
</dbReference>
<dbReference type="InterPro" id="IPR004811">
    <property type="entry name" value="RelA/Spo_fam"/>
</dbReference>
<dbReference type="SUPFAM" id="SSF81271">
    <property type="entry name" value="TGS-like"/>
    <property type="match status" value="1"/>
</dbReference>
<dbReference type="GO" id="GO:0005886">
    <property type="term" value="C:plasma membrane"/>
    <property type="evidence" value="ECO:0007669"/>
    <property type="project" value="TreeGrafter"/>
</dbReference>
<dbReference type="FunFam" id="3.10.20.30:FF:000002">
    <property type="entry name" value="GTP pyrophosphokinase (RelA/SpoT)"/>
    <property type="match status" value="1"/>
</dbReference>
<protein>
    <recommendedName>
        <fullName evidence="7">(P)ppGpp synthetase</fullName>
    </recommendedName>
</protein>
<dbReference type="CDD" id="cd05399">
    <property type="entry name" value="NT_Rel-Spo_like"/>
    <property type="match status" value="1"/>
</dbReference>